<dbReference type="GO" id="GO:0009086">
    <property type="term" value="P:methionine biosynthetic process"/>
    <property type="evidence" value="ECO:0007669"/>
    <property type="project" value="InterPro"/>
</dbReference>
<dbReference type="GO" id="GO:0003871">
    <property type="term" value="F:5-methyltetrahydropteroyltriglutamate-homocysteine S-methyltransferase activity"/>
    <property type="evidence" value="ECO:0007669"/>
    <property type="project" value="InterPro"/>
</dbReference>
<dbReference type="AlphaFoldDB" id="G6EHE0"/>
<dbReference type="PANTHER" id="PTHR43844:SF2">
    <property type="entry name" value="SYNTHASE, VITAMIN-B12 INDEPENDENT, PUTATIVE (AFU_ORTHOLOGUE AFUA_3G12060)-RELATED"/>
    <property type="match status" value="1"/>
</dbReference>
<dbReference type="OrthoDB" id="244285at2"/>
<feature type="domain" description="Cobalamin-independent methionine synthase MetE C-terminal/archaeal" evidence="1">
    <location>
        <begin position="4"/>
        <end position="345"/>
    </location>
</feature>
<dbReference type="KEGG" id="npn:JI59_20230"/>
<dbReference type="Pfam" id="PF01717">
    <property type="entry name" value="Meth_synt_2"/>
    <property type="match status" value="1"/>
</dbReference>
<dbReference type="GO" id="GO:0032259">
    <property type="term" value="P:methylation"/>
    <property type="evidence" value="ECO:0007669"/>
    <property type="project" value="UniProtKB-KW"/>
</dbReference>
<protein>
    <submittedName>
        <fullName evidence="2">5-methyltetrahydropteroyltriglutamate--homocysteine methyltransferase</fullName>
    </submittedName>
</protein>
<evidence type="ECO:0000313" key="2">
    <source>
        <dbReference type="EMBL" id="EHJ59429.1"/>
    </source>
</evidence>
<dbReference type="InterPro" id="IPR038071">
    <property type="entry name" value="UROD/MetE-like_sf"/>
</dbReference>
<keyword evidence="2" id="KW-0808">Transferase</keyword>
<dbReference type="Gene3D" id="3.20.20.210">
    <property type="match status" value="1"/>
</dbReference>
<evidence type="ECO:0000313" key="3">
    <source>
        <dbReference type="Proteomes" id="UP000004030"/>
    </source>
</evidence>
<dbReference type="EMBL" id="AGFM01000058">
    <property type="protein sequence ID" value="EHJ59429.1"/>
    <property type="molecule type" value="Genomic_DNA"/>
</dbReference>
<dbReference type="RefSeq" id="WP_007014669.1">
    <property type="nucleotide sequence ID" value="NZ_AGFM01000058.1"/>
</dbReference>
<keyword evidence="2" id="KW-0489">Methyltransferase</keyword>
<dbReference type="SUPFAM" id="SSF51726">
    <property type="entry name" value="UROD/MetE-like"/>
    <property type="match status" value="1"/>
</dbReference>
<evidence type="ECO:0000259" key="1">
    <source>
        <dbReference type="Pfam" id="PF01717"/>
    </source>
</evidence>
<organism evidence="2 3">
    <name type="scientific">Novosphingobium pentaromativorans US6-1</name>
    <dbReference type="NCBI Taxonomy" id="1088721"/>
    <lineage>
        <taxon>Bacteria</taxon>
        <taxon>Pseudomonadati</taxon>
        <taxon>Pseudomonadota</taxon>
        <taxon>Alphaproteobacteria</taxon>
        <taxon>Sphingomonadales</taxon>
        <taxon>Sphingomonadaceae</taxon>
        <taxon>Novosphingobium</taxon>
    </lineage>
</organism>
<accession>G6EHE0</accession>
<dbReference type="GO" id="GO:0008270">
    <property type="term" value="F:zinc ion binding"/>
    <property type="evidence" value="ECO:0007669"/>
    <property type="project" value="InterPro"/>
</dbReference>
<dbReference type="Proteomes" id="UP000004030">
    <property type="component" value="Unassembled WGS sequence"/>
</dbReference>
<name>G6EHE0_9SPHN</name>
<keyword evidence="3" id="KW-1185">Reference proteome</keyword>
<dbReference type="CDD" id="cd03311">
    <property type="entry name" value="CIMS_C_terminal_like"/>
    <property type="match status" value="1"/>
</dbReference>
<dbReference type="PANTHER" id="PTHR43844">
    <property type="entry name" value="METHIONINE SYNTHASE"/>
    <property type="match status" value="1"/>
</dbReference>
<reference evidence="2 3" key="1">
    <citation type="journal article" date="2012" name="J. Bacteriol.">
        <title>Genome sequence of benzo(a)pyrene-degrading bacterium Novosphingobium pentaromativorans US6-1.</title>
        <authorList>
            <person name="Luo Y.R."/>
            <person name="Kang S.G."/>
            <person name="Kim S.J."/>
            <person name="Kim M.R."/>
            <person name="Li N."/>
            <person name="Lee J.H."/>
            <person name="Kwon K.K."/>
        </authorList>
    </citation>
    <scope>NUCLEOTIDE SEQUENCE [LARGE SCALE GENOMIC DNA]</scope>
    <source>
        <strain evidence="2 3">US6-1</strain>
    </source>
</reference>
<dbReference type="PATRIC" id="fig|1088721.3.peg.3706"/>
<dbReference type="eggNOG" id="COG0620">
    <property type="taxonomic scope" value="Bacteria"/>
</dbReference>
<comment type="caution">
    <text evidence="2">The sequence shown here is derived from an EMBL/GenBank/DDBJ whole genome shotgun (WGS) entry which is preliminary data.</text>
</comment>
<sequence>MTIATTHVGSLPRGDELTPLLLARDKGEPYDAAEFDRLVQAAVDEAVRQQVASGVTWVSDGELGKVGYSTYMIERLEGFGGHIDRKPAADLAEHPDLSRKLSAIMGSQEFTRASCVGPVRLRTLDPLHEDTRRFRHALDKHGQGVRGFLNAASPGLITAFQVNRHYPSHEAYLADLVDAMRPEYEAIVAAGFDLQLDCPDLAMSRHTGYQDQDEDTFLRTAAANVEALNAATANIAPERLRMHICWGNYEGPHDHDIPLEKVVDTVIAARPATVLFEAANPRHEHEWTVWRDARLPDWKVLAPGLIDTCSNYVEHPELIAQRIERFASIVGKDRVVASTDCGFGTFAGYGKIDPGVTWKKLRVLREGADIADARL</sequence>
<dbReference type="InterPro" id="IPR002629">
    <property type="entry name" value="Met_Synth_C/arc"/>
</dbReference>
<gene>
    <name evidence="2" type="ORF">NSU_3761</name>
</gene>
<proteinExistence type="predicted"/>